<feature type="compositionally biased region" description="Polar residues" evidence="1">
    <location>
        <begin position="141"/>
        <end position="163"/>
    </location>
</feature>
<feature type="compositionally biased region" description="Polar residues" evidence="1">
    <location>
        <begin position="112"/>
        <end position="121"/>
    </location>
</feature>
<evidence type="ECO:0000313" key="4">
    <source>
        <dbReference type="Proteomes" id="UP000691718"/>
    </source>
</evidence>
<dbReference type="Proteomes" id="UP000691718">
    <property type="component" value="Unassembled WGS sequence"/>
</dbReference>
<organism evidence="3 4">
    <name type="scientific">Parnassius apollo</name>
    <name type="common">Apollo butterfly</name>
    <name type="synonym">Papilio apollo</name>
    <dbReference type="NCBI Taxonomy" id="110799"/>
    <lineage>
        <taxon>Eukaryota</taxon>
        <taxon>Metazoa</taxon>
        <taxon>Ecdysozoa</taxon>
        <taxon>Arthropoda</taxon>
        <taxon>Hexapoda</taxon>
        <taxon>Insecta</taxon>
        <taxon>Pterygota</taxon>
        <taxon>Neoptera</taxon>
        <taxon>Endopterygota</taxon>
        <taxon>Lepidoptera</taxon>
        <taxon>Glossata</taxon>
        <taxon>Ditrysia</taxon>
        <taxon>Papilionoidea</taxon>
        <taxon>Papilionidae</taxon>
        <taxon>Parnassiinae</taxon>
        <taxon>Parnassini</taxon>
        <taxon>Parnassius</taxon>
        <taxon>Parnassius</taxon>
    </lineage>
</organism>
<name>A0A8S3W2D5_PARAO</name>
<comment type="caution">
    <text evidence="3">The sequence shown here is derived from an EMBL/GenBank/DDBJ whole genome shotgun (WGS) entry which is preliminary data.</text>
</comment>
<sequence>MAVKLLIFLLGTIMFVTICGHPMPDNEPTIPEISIPAEPLKEAHAKTNTSNAVPTEDHGKSINEEESQEKPLPEQVNENDSTEQLNEKVSNKNSPETQAQGNGNPVQPAVMIQTNDQPSDANKQRQQQQNQQDVITTPQQVQRQTPSRQENPPNTQLSQEIPNLQTVPELQQQQPNRLYIVIPAPSNQLPTNFPFQPLYFNSSQRLSQPQFIFNQPSPMLPMLSFPSMMFPSQQFPAPAFITVQPGTKTEDIPRPLQPNQQLGGMAQPNLLPTFYVPPNTPYGNVRPPFPMVFSPPVLPQLPQFVLHSQQTSPSDTVIGQSSVYLGQPNQNQEFILIRTK</sequence>
<evidence type="ECO:0000256" key="1">
    <source>
        <dbReference type="SAM" id="MobiDB-lite"/>
    </source>
</evidence>
<proteinExistence type="predicted"/>
<accession>A0A8S3W2D5</accession>
<keyword evidence="2" id="KW-0732">Signal</keyword>
<dbReference type="EMBL" id="CAJQZP010000081">
    <property type="protein sequence ID" value="CAG4937168.1"/>
    <property type="molecule type" value="Genomic_DNA"/>
</dbReference>
<feature type="compositionally biased region" description="Basic and acidic residues" evidence="1">
    <location>
        <begin position="55"/>
        <end position="72"/>
    </location>
</feature>
<protein>
    <submittedName>
        <fullName evidence="3">(apollo) hypothetical protein</fullName>
    </submittedName>
</protein>
<evidence type="ECO:0000256" key="2">
    <source>
        <dbReference type="SAM" id="SignalP"/>
    </source>
</evidence>
<gene>
    <name evidence="3" type="ORF">PAPOLLO_LOCUS1350</name>
</gene>
<feature type="signal peptide" evidence="2">
    <location>
        <begin position="1"/>
        <end position="20"/>
    </location>
</feature>
<feature type="region of interest" description="Disordered" evidence="1">
    <location>
        <begin position="44"/>
        <end position="163"/>
    </location>
</feature>
<feature type="chain" id="PRO_5035878756" evidence="2">
    <location>
        <begin position="21"/>
        <end position="340"/>
    </location>
</feature>
<reference evidence="3" key="1">
    <citation type="submission" date="2021-04" db="EMBL/GenBank/DDBJ databases">
        <authorList>
            <person name="Tunstrom K."/>
        </authorList>
    </citation>
    <scope>NUCLEOTIDE SEQUENCE</scope>
</reference>
<feature type="compositionally biased region" description="Polar residues" evidence="1">
    <location>
        <begin position="91"/>
        <end position="105"/>
    </location>
</feature>
<feature type="compositionally biased region" description="Low complexity" evidence="1">
    <location>
        <begin position="124"/>
        <end position="140"/>
    </location>
</feature>
<keyword evidence="4" id="KW-1185">Reference proteome</keyword>
<evidence type="ECO:0000313" key="3">
    <source>
        <dbReference type="EMBL" id="CAG4937168.1"/>
    </source>
</evidence>
<dbReference type="AlphaFoldDB" id="A0A8S3W2D5"/>